<gene>
    <name evidence="1" type="ORF">ACFHYO_11810</name>
</gene>
<organism evidence="1 2">
    <name type="scientific">Paracoccus panacisoli</name>
    <dbReference type="NCBI Taxonomy" id="1510163"/>
    <lineage>
        <taxon>Bacteria</taxon>
        <taxon>Pseudomonadati</taxon>
        <taxon>Pseudomonadota</taxon>
        <taxon>Alphaproteobacteria</taxon>
        <taxon>Rhodobacterales</taxon>
        <taxon>Paracoccaceae</taxon>
        <taxon>Paracoccus</taxon>
    </lineage>
</organism>
<accession>A0ABV6T6B3</accession>
<keyword evidence="2" id="KW-1185">Reference proteome</keyword>
<dbReference type="Proteomes" id="UP001589920">
    <property type="component" value="Unassembled WGS sequence"/>
</dbReference>
<sequence>MTRLYRLAGDSLEPVSRGRLANESMIEGWLERQPDLLGFDVLIIGRQVVTEFGGRIDLLGIDNDGNLVIVELKRDRTPREIIAQVLDYASWVAALTTRQVHDLATGHLKRALDTAFHERFGSALPQTLNETHTMVIVASAFDASSQRIVRYLSETHGVAINTAFFSVFEHEGRTLLATDWLLDQAEVAERSETRVQAPWSGLWYVNVGEGAHRAWDDMRRYGFLAAGGGQKYSAPLQRLQVGDPVVAYQKQAGYVGYGKVTSTVVMARDFETPQGPLLSQPLAQPNLARDRDDPMLAEHVVGVEWLKALPLKEAKWTDGLFANQNIVCKLRDPKTIDFLKQQFGVGD</sequence>
<comment type="caution">
    <text evidence="1">The sequence shown here is derived from an EMBL/GenBank/DDBJ whole genome shotgun (WGS) entry which is preliminary data.</text>
</comment>
<evidence type="ECO:0000313" key="1">
    <source>
        <dbReference type="EMBL" id="MFC0812794.1"/>
    </source>
</evidence>
<dbReference type="EMBL" id="JBHMQU010000054">
    <property type="protein sequence ID" value="MFC0812794.1"/>
    <property type="molecule type" value="Genomic_DNA"/>
</dbReference>
<dbReference type="InterPro" id="IPR011856">
    <property type="entry name" value="tRNA_endonuc-like_dom_sf"/>
</dbReference>
<reference evidence="1 2" key="1">
    <citation type="submission" date="2024-09" db="EMBL/GenBank/DDBJ databases">
        <authorList>
            <person name="Sun Q."/>
            <person name="Mori K."/>
        </authorList>
    </citation>
    <scope>NUCLEOTIDE SEQUENCE [LARGE SCALE GENOMIC DNA]</scope>
    <source>
        <strain evidence="1 2">KCTC 42086</strain>
    </source>
</reference>
<name>A0ABV6T6B3_9RHOB</name>
<evidence type="ECO:0000313" key="2">
    <source>
        <dbReference type="Proteomes" id="UP001589920"/>
    </source>
</evidence>
<dbReference type="RefSeq" id="WP_394320626.1">
    <property type="nucleotide sequence ID" value="NZ_JBHMQU010000054.1"/>
</dbReference>
<protein>
    <submittedName>
        <fullName evidence="1">Nuclease</fullName>
    </submittedName>
</protein>
<dbReference type="Gene3D" id="3.40.1350.10">
    <property type="match status" value="1"/>
</dbReference>
<proteinExistence type="predicted"/>